<feature type="domain" description="Dihydroxy-acid/6-phosphogluconate dehydratase N-terminal" evidence="3">
    <location>
        <begin position="262"/>
        <end position="443"/>
    </location>
</feature>
<dbReference type="SUPFAM" id="SSF52016">
    <property type="entry name" value="LeuD/IlvD-like"/>
    <property type="match status" value="1"/>
</dbReference>
<feature type="domain" description="Dihydroxy-acid/6-phosphogluconate dehydratase N-terminal" evidence="3">
    <location>
        <begin position="84"/>
        <end position="173"/>
    </location>
</feature>
<dbReference type="GO" id="GO:0016836">
    <property type="term" value="F:hydro-lyase activity"/>
    <property type="evidence" value="ECO:0007669"/>
    <property type="project" value="TreeGrafter"/>
</dbReference>
<organism evidence="5 6">
    <name type="scientific">Caenispirillum bisanense</name>
    <dbReference type="NCBI Taxonomy" id="414052"/>
    <lineage>
        <taxon>Bacteria</taxon>
        <taxon>Pseudomonadati</taxon>
        <taxon>Pseudomonadota</taxon>
        <taxon>Alphaproteobacteria</taxon>
        <taxon>Rhodospirillales</taxon>
        <taxon>Novispirillaceae</taxon>
        <taxon>Caenispirillum</taxon>
    </lineage>
</organism>
<dbReference type="InterPro" id="IPR000581">
    <property type="entry name" value="ILV_EDD_N"/>
</dbReference>
<dbReference type="SUPFAM" id="SSF143975">
    <property type="entry name" value="IlvD/EDD N-terminal domain-like"/>
    <property type="match status" value="2"/>
</dbReference>
<gene>
    <name evidence="5" type="ORF">SAMN05421508_106176</name>
</gene>
<comment type="similarity">
    <text evidence="1">Belongs to the IlvD/Edd family.</text>
</comment>
<dbReference type="Proteomes" id="UP000219621">
    <property type="component" value="Unassembled WGS sequence"/>
</dbReference>
<keyword evidence="2" id="KW-0456">Lyase</keyword>
<dbReference type="RefSeq" id="WP_097279945.1">
    <property type="nucleotide sequence ID" value="NZ_OCNJ01000006.1"/>
</dbReference>
<protein>
    <submittedName>
        <fullName evidence="5">Dihydroxyacid dehydratase/phosphogluconate dehydratase</fullName>
    </submittedName>
</protein>
<dbReference type="PANTHER" id="PTHR43661">
    <property type="entry name" value="D-XYLONATE DEHYDRATASE"/>
    <property type="match status" value="1"/>
</dbReference>
<feature type="domain" description="Dihydroxy-acid/6-phosphogluconate dehydratase C-terminal" evidence="4">
    <location>
        <begin position="571"/>
        <end position="672"/>
    </location>
</feature>
<sequence>MVEDQRGHNEPIVIAEAANPYRDCIQGLANEPITVVRLLEDARKELPPSSLLAELPGVTVKEVVQRLVANRPRIALIAGSPDHPAHLLDRAHMLMAAARVWQNGGVPFTFSIPVICDGTAQNNIGQSYSLASRNDTARAVNINFEGHSYHAAYVMAGCDKSPSAILSGLAAAEVARRHRGDQAPVWAIFAPEHVLKGGKIPTETRTELEALARTARDAGHGELAEDIEGNLKYILQCSSDEAFAGQLKRARNLDLIDLDTERRLLNALAEHTCDSHGGICAFNGTGNSSRTMLAAFGLTPPELELLTSLPGDQVVAQGVDGLFALLNKPEFSVCNLLKANFANVVRIHNATGSSANMLLHLPCIMRHAGFDVTIDDYRAIRDATPVPEVFAHSLTENRDTFVLAQQFMAGQHRGMESLYRVLSDLGIPMDLEAPTVTGTTWRDRTAGLTSPVDPSLGEAAVIRTAPVRKISGVEVLSGSFFDTCVVKVSGMSDEQYAHFDDHVFVVRFYENEHVCNDDFAARDLLDRLRATEGVDEALIRAVVTRNGGGADAAAADFRALLEAHRLSFAFLIAGQGPMAYGMPEMFAPSQNLRHHRVLEASSILMTDGRYSGVTKGACIGHVTPEAFDGGGIGYLRNGDLLRLKLTDRRIDLLDRAAFLDGREEVANPFDDPDRRRLHAERMARMEHRRHDIAACNVMDLVSDASRGVVPRIVDQRALHSWKD</sequence>
<name>A0A286GPE5_9PROT</name>
<evidence type="ECO:0000313" key="5">
    <source>
        <dbReference type="EMBL" id="SOD96949.1"/>
    </source>
</evidence>
<dbReference type="Pfam" id="PF24877">
    <property type="entry name" value="ILV_EDD_C"/>
    <property type="match status" value="1"/>
</dbReference>
<dbReference type="InterPro" id="IPR037237">
    <property type="entry name" value="IlvD/EDD_N"/>
</dbReference>
<evidence type="ECO:0000256" key="1">
    <source>
        <dbReference type="ARBA" id="ARBA00006486"/>
    </source>
</evidence>
<evidence type="ECO:0000256" key="2">
    <source>
        <dbReference type="ARBA" id="ARBA00023239"/>
    </source>
</evidence>
<evidence type="ECO:0000259" key="4">
    <source>
        <dbReference type="Pfam" id="PF24877"/>
    </source>
</evidence>
<dbReference type="Gene3D" id="3.50.30.80">
    <property type="entry name" value="IlvD/EDD C-terminal domain-like"/>
    <property type="match status" value="1"/>
</dbReference>
<dbReference type="AlphaFoldDB" id="A0A286GPE5"/>
<dbReference type="OrthoDB" id="9807077at2"/>
<dbReference type="EMBL" id="OCNJ01000006">
    <property type="protein sequence ID" value="SOD96949.1"/>
    <property type="molecule type" value="Genomic_DNA"/>
</dbReference>
<dbReference type="InterPro" id="IPR042096">
    <property type="entry name" value="Dihydro-acid_dehy_C"/>
</dbReference>
<evidence type="ECO:0000313" key="6">
    <source>
        <dbReference type="Proteomes" id="UP000219621"/>
    </source>
</evidence>
<dbReference type="Pfam" id="PF00920">
    <property type="entry name" value="ILVD_EDD_N"/>
    <property type="match status" value="2"/>
</dbReference>
<proteinExistence type="inferred from homology"/>
<dbReference type="GO" id="GO:0005829">
    <property type="term" value="C:cytosol"/>
    <property type="evidence" value="ECO:0007669"/>
    <property type="project" value="TreeGrafter"/>
</dbReference>
<dbReference type="InterPro" id="IPR056740">
    <property type="entry name" value="ILV_EDD_C"/>
</dbReference>
<accession>A0A286GPE5</accession>
<dbReference type="PANTHER" id="PTHR43661:SF3">
    <property type="entry name" value="D-XYLONATE DEHYDRATASE YAGF-RELATED"/>
    <property type="match status" value="1"/>
</dbReference>
<keyword evidence="6" id="KW-1185">Reference proteome</keyword>
<reference evidence="5 6" key="1">
    <citation type="submission" date="2017-09" db="EMBL/GenBank/DDBJ databases">
        <authorList>
            <person name="Ehlers B."/>
            <person name="Leendertz F.H."/>
        </authorList>
    </citation>
    <scope>NUCLEOTIDE SEQUENCE [LARGE SCALE GENOMIC DNA]</scope>
    <source>
        <strain evidence="5 6">USBA 140</strain>
    </source>
</reference>
<evidence type="ECO:0000259" key="3">
    <source>
        <dbReference type="Pfam" id="PF00920"/>
    </source>
</evidence>